<evidence type="ECO:0000313" key="2">
    <source>
        <dbReference type="Proteomes" id="UP000019804"/>
    </source>
</evidence>
<accession>A0A017S1Z7</accession>
<sequence>MTNQPGHTSSTMQSQARIPMHAIHQFEQQDRQRQGVRQSFDQSQQAISRQLEFLQAQVHIWQDQCWYCTQRGLAAEHDLYQCPHGNQTAAKPWFLHVRRHIKYAPFSGCFQCGLPQMICQQWKEKSQCTYRGVMISMIAMMVHGHGTADVRQAWQQRLQGFGVDVNNQAAVTQFFGQRHGNEEMNELVQEFIWLRQRWMEAGEVE</sequence>
<dbReference type="RefSeq" id="XP_040633880.1">
    <property type="nucleotide sequence ID" value="XM_040785622.1"/>
</dbReference>
<name>A0A017S1Z7_ASPRC</name>
<dbReference type="GeneID" id="63700746"/>
<keyword evidence="2" id="KW-1185">Reference proteome</keyword>
<proteinExistence type="predicted"/>
<gene>
    <name evidence="1" type="ORF">EURHEDRAFT_489592</name>
</gene>
<reference evidence="2" key="1">
    <citation type="journal article" date="2014" name="Nat. Commun.">
        <title>Genomic adaptations of the halophilic Dead Sea filamentous fungus Eurotium rubrum.</title>
        <authorList>
            <person name="Kis-Papo T."/>
            <person name="Weig A.R."/>
            <person name="Riley R."/>
            <person name="Persoh D."/>
            <person name="Salamov A."/>
            <person name="Sun H."/>
            <person name="Lipzen A."/>
            <person name="Wasser S.P."/>
            <person name="Rambold G."/>
            <person name="Grigoriev I.V."/>
            <person name="Nevo E."/>
        </authorList>
    </citation>
    <scope>NUCLEOTIDE SEQUENCE [LARGE SCALE GENOMIC DNA]</scope>
    <source>
        <strain evidence="2">CBS 135680</strain>
    </source>
</reference>
<organism evidence="1 2">
    <name type="scientific">Aspergillus ruber (strain CBS 135680)</name>
    <dbReference type="NCBI Taxonomy" id="1388766"/>
    <lineage>
        <taxon>Eukaryota</taxon>
        <taxon>Fungi</taxon>
        <taxon>Dikarya</taxon>
        <taxon>Ascomycota</taxon>
        <taxon>Pezizomycotina</taxon>
        <taxon>Eurotiomycetes</taxon>
        <taxon>Eurotiomycetidae</taxon>
        <taxon>Eurotiales</taxon>
        <taxon>Aspergillaceae</taxon>
        <taxon>Aspergillus</taxon>
        <taxon>Aspergillus subgen. Aspergillus</taxon>
    </lineage>
</organism>
<dbReference type="EMBL" id="KK088467">
    <property type="protein sequence ID" value="EYE90190.1"/>
    <property type="molecule type" value="Genomic_DNA"/>
</dbReference>
<evidence type="ECO:0000313" key="1">
    <source>
        <dbReference type="EMBL" id="EYE90190.1"/>
    </source>
</evidence>
<dbReference type="AlphaFoldDB" id="A0A017S1Z7"/>
<protein>
    <submittedName>
        <fullName evidence="1">Uncharacterized protein</fullName>
    </submittedName>
</protein>
<dbReference type="OrthoDB" id="4505713at2759"/>
<dbReference type="HOGENOM" id="CLU_1337271_0_0_1"/>
<dbReference type="Proteomes" id="UP000019804">
    <property type="component" value="Unassembled WGS sequence"/>
</dbReference>